<sequence length="424" mass="46923">MWPAFPFPVQMIVLAVVGAFLGSLATWAADRLAWQSRAVSLWSRVGRLGPRHLAAYVPILGWFFQKSPSEGQGRWSWLPPFCVECLSAAGLPWLYWWEVCEAAIVPAGVLPPPFPVLLVVFIKHTILFLFMLVASLIDWDEKVIPDAVTIPGTLLGLILAAVVPASHLPVPQERARPPLISASRAVPGAVPATYLKLTSPSPWPESLNGQPHGHALSLGLFCWWLWCFALMPRRWYRHRRFWKAVQLMCARLYRSQVTGGLLVMGFIGTAVILFVWILGGDPWRSLLSALVGMAATAGLTWIVRIVGTLVLDREALGFGDVTLMAMIGSYLGWQPGLILFFLAPFAGLVVAIYIIVRHQEVEIPYGPFLCLGALATIVFWRDVWGFASLIFELGGILPLLLVALIVLLAFLLLVIRLIREGLRI</sequence>
<feature type="transmembrane region" description="Helical" evidence="2">
    <location>
        <begin position="337"/>
        <end position="356"/>
    </location>
</feature>
<comment type="similarity">
    <text evidence="1">Belongs to the peptidase A24 family.</text>
</comment>
<dbReference type="GO" id="GO:0005886">
    <property type="term" value="C:plasma membrane"/>
    <property type="evidence" value="ECO:0007669"/>
    <property type="project" value="TreeGrafter"/>
</dbReference>
<keyword evidence="2" id="KW-1133">Transmembrane helix</keyword>
<protein>
    <submittedName>
        <fullName evidence="4">Leader peptidase (Prepilin peptidase) / N-methyltransferase</fullName>
    </submittedName>
</protein>
<evidence type="ECO:0000256" key="2">
    <source>
        <dbReference type="SAM" id="Phobius"/>
    </source>
</evidence>
<dbReference type="PANTHER" id="PTHR30487">
    <property type="entry name" value="TYPE 4 PREPILIN-LIKE PROTEINS LEADER PEPTIDE-PROCESSING ENZYME"/>
    <property type="match status" value="1"/>
</dbReference>
<keyword evidence="4" id="KW-0808">Transferase</keyword>
<accession>A0A286RB64</accession>
<feature type="transmembrane region" description="Helical" evidence="2">
    <location>
        <begin position="368"/>
        <end position="390"/>
    </location>
</feature>
<keyword evidence="2" id="KW-0812">Transmembrane</keyword>
<dbReference type="PANTHER" id="PTHR30487:SF0">
    <property type="entry name" value="PREPILIN LEADER PEPTIDASE_N-METHYLTRANSFERASE-RELATED"/>
    <property type="match status" value="1"/>
</dbReference>
<dbReference type="GO" id="GO:0032259">
    <property type="term" value="P:methylation"/>
    <property type="evidence" value="ECO:0007669"/>
    <property type="project" value="UniProtKB-KW"/>
</dbReference>
<organism evidence="4 5">
    <name type="scientific">Thermogutta terrifontis</name>
    <dbReference type="NCBI Taxonomy" id="1331910"/>
    <lineage>
        <taxon>Bacteria</taxon>
        <taxon>Pseudomonadati</taxon>
        <taxon>Planctomycetota</taxon>
        <taxon>Planctomycetia</taxon>
        <taxon>Pirellulales</taxon>
        <taxon>Thermoguttaceae</taxon>
        <taxon>Thermogutta</taxon>
    </lineage>
</organism>
<dbReference type="GO" id="GO:0008168">
    <property type="term" value="F:methyltransferase activity"/>
    <property type="evidence" value="ECO:0007669"/>
    <property type="project" value="UniProtKB-KW"/>
</dbReference>
<feature type="transmembrane region" description="Helical" evidence="2">
    <location>
        <begin position="148"/>
        <end position="168"/>
    </location>
</feature>
<feature type="transmembrane region" description="Helical" evidence="2">
    <location>
        <begin position="7"/>
        <end position="28"/>
    </location>
</feature>
<dbReference type="AlphaFoldDB" id="A0A286RB64"/>
<reference evidence="4 5" key="1">
    <citation type="journal article" name="Front. Microbiol.">
        <title>Sugar Metabolism of the First Thermophilic Planctomycete Thermogutta terrifontis: Comparative Genomic and Transcriptomic Approaches.</title>
        <authorList>
            <person name="Elcheninov A.G."/>
            <person name="Menzel P."/>
            <person name="Gudbergsdottir S.R."/>
            <person name="Slesarev A.I."/>
            <person name="Kadnikov V.V."/>
            <person name="Krogh A."/>
            <person name="Bonch-Osmolovskaya E.A."/>
            <person name="Peng X."/>
            <person name="Kublanov I.V."/>
        </authorList>
    </citation>
    <scope>NUCLEOTIDE SEQUENCE [LARGE SCALE GENOMIC DNA]</scope>
    <source>
        <strain evidence="4 5">R1</strain>
    </source>
</reference>
<feature type="transmembrane region" description="Helical" evidence="2">
    <location>
        <begin position="396"/>
        <end position="418"/>
    </location>
</feature>
<keyword evidence="5" id="KW-1185">Reference proteome</keyword>
<dbReference type="InterPro" id="IPR050882">
    <property type="entry name" value="Prepilin_peptidase/N-MTase"/>
</dbReference>
<dbReference type="Proteomes" id="UP000215086">
    <property type="component" value="Chromosome"/>
</dbReference>
<dbReference type="Pfam" id="PF01478">
    <property type="entry name" value="Peptidase_A24"/>
    <property type="match status" value="2"/>
</dbReference>
<feature type="transmembrane region" description="Helical" evidence="2">
    <location>
        <begin position="285"/>
        <end position="303"/>
    </location>
</feature>
<feature type="domain" description="Prepilin type IV endopeptidase peptidase" evidence="3">
    <location>
        <begin position="269"/>
        <end position="352"/>
    </location>
</feature>
<dbReference type="EMBL" id="CP018477">
    <property type="protein sequence ID" value="ASV73204.1"/>
    <property type="molecule type" value="Genomic_DNA"/>
</dbReference>
<feature type="transmembrane region" description="Helical" evidence="2">
    <location>
        <begin position="257"/>
        <end position="279"/>
    </location>
</feature>
<dbReference type="KEGG" id="ttf:THTE_0602"/>
<feature type="domain" description="Prepilin type IV endopeptidase peptidase" evidence="3">
    <location>
        <begin position="126"/>
        <end position="165"/>
    </location>
</feature>
<keyword evidence="2" id="KW-0472">Membrane</keyword>
<dbReference type="GO" id="GO:0004190">
    <property type="term" value="F:aspartic-type endopeptidase activity"/>
    <property type="evidence" value="ECO:0007669"/>
    <property type="project" value="InterPro"/>
</dbReference>
<feature type="transmembrane region" description="Helical" evidence="2">
    <location>
        <begin position="315"/>
        <end position="331"/>
    </location>
</feature>
<name>A0A286RB64_9BACT</name>
<evidence type="ECO:0000256" key="1">
    <source>
        <dbReference type="ARBA" id="ARBA00005801"/>
    </source>
</evidence>
<dbReference type="InterPro" id="IPR000045">
    <property type="entry name" value="Prepilin_IV_endopep_pep"/>
</dbReference>
<keyword evidence="4" id="KW-0489">Methyltransferase</keyword>
<gene>
    <name evidence="4" type="ORF">THTE_0602</name>
</gene>
<dbReference type="GO" id="GO:0006465">
    <property type="term" value="P:signal peptide processing"/>
    <property type="evidence" value="ECO:0007669"/>
    <property type="project" value="TreeGrafter"/>
</dbReference>
<proteinExistence type="inferred from homology"/>
<feature type="transmembrane region" description="Helical" evidence="2">
    <location>
        <begin position="116"/>
        <end position="136"/>
    </location>
</feature>
<evidence type="ECO:0000313" key="5">
    <source>
        <dbReference type="Proteomes" id="UP000215086"/>
    </source>
</evidence>
<feature type="transmembrane region" description="Helical" evidence="2">
    <location>
        <begin position="215"/>
        <end position="236"/>
    </location>
</feature>
<evidence type="ECO:0000259" key="3">
    <source>
        <dbReference type="Pfam" id="PF01478"/>
    </source>
</evidence>
<dbReference type="Gene3D" id="1.20.120.1220">
    <property type="match status" value="2"/>
</dbReference>
<evidence type="ECO:0000313" key="4">
    <source>
        <dbReference type="EMBL" id="ASV73204.1"/>
    </source>
</evidence>
<dbReference type="RefSeq" id="WP_095413885.1">
    <property type="nucleotide sequence ID" value="NZ_CP018477.1"/>
</dbReference>